<dbReference type="Proteomes" id="UP000250235">
    <property type="component" value="Unassembled WGS sequence"/>
</dbReference>
<sequence length="60" mass="6595">MRRVVFQVLQLVVVLTQLVVPQEGAESGHPAVQGAQSSQSSKYAHQPQQQQQQLAQQSGR</sequence>
<feature type="signal peptide" evidence="2">
    <location>
        <begin position="1"/>
        <end position="21"/>
    </location>
</feature>
<dbReference type="AlphaFoldDB" id="A0A2Z7ATD0"/>
<accession>A0A2Z7ATD0</accession>
<proteinExistence type="predicted"/>
<reference evidence="3 4" key="1">
    <citation type="journal article" date="2015" name="Proc. Natl. Acad. Sci. U.S.A.">
        <title>The resurrection genome of Boea hygrometrica: A blueprint for survival of dehydration.</title>
        <authorList>
            <person name="Xiao L."/>
            <person name="Yang G."/>
            <person name="Zhang L."/>
            <person name="Yang X."/>
            <person name="Zhao S."/>
            <person name="Ji Z."/>
            <person name="Zhou Q."/>
            <person name="Hu M."/>
            <person name="Wang Y."/>
            <person name="Chen M."/>
            <person name="Xu Y."/>
            <person name="Jin H."/>
            <person name="Xiao X."/>
            <person name="Hu G."/>
            <person name="Bao F."/>
            <person name="Hu Y."/>
            <person name="Wan P."/>
            <person name="Li L."/>
            <person name="Deng X."/>
            <person name="Kuang T."/>
            <person name="Xiang C."/>
            <person name="Zhu J.K."/>
            <person name="Oliver M.J."/>
            <person name="He Y."/>
        </authorList>
    </citation>
    <scope>NUCLEOTIDE SEQUENCE [LARGE SCALE GENOMIC DNA]</scope>
    <source>
        <strain evidence="4">cv. XS01</strain>
    </source>
</reference>
<feature type="compositionally biased region" description="Low complexity" evidence="1">
    <location>
        <begin position="46"/>
        <end position="60"/>
    </location>
</feature>
<keyword evidence="2" id="KW-0732">Signal</keyword>
<dbReference type="EMBL" id="KV012877">
    <property type="protein sequence ID" value="KZV24140.1"/>
    <property type="molecule type" value="Genomic_DNA"/>
</dbReference>
<evidence type="ECO:0000256" key="2">
    <source>
        <dbReference type="SAM" id="SignalP"/>
    </source>
</evidence>
<evidence type="ECO:0000313" key="4">
    <source>
        <dbReference type="Proteomes" id="UP000250235"/>
    </source>
</evidence>
<feature type="region of interest" description="Disordered" evidence="1">
    <location>
        <begin position="24"/>
        <end position="60"/>
    </location>
</feature>
<organism evidence="3 4">
    <name type="scientific">Dorcoceras hygrometricum</name>
    <dbReference type="NCBI Taxonomy" id="472368"/>
    <lineage>
        <taxon>Eukaryota</taxon>
        <taxon>Viridiplantae</taxon>
        <taxon>Streptophyta</taxon>
        <taxon>Embryophyta</taxon>
        <taxon>Tracheophyta</taxon>
        <taxon>Spermatophyta</taxon>
        <taxon>Magnoliopsida</taxon>
        <taxon>eudicotyledons</taxon>
        <taxon>Gunneridae</taxon>
        <taxon>Pentapetalae</taxon>
        <taxon>asterids</taxon>
        <taxon>lamiids</taxon>
        <taxon>Lamiales</taxon>
        <taxon>Gesneriaceae</taxon>
        <taxon>Didymocarpoideae</taxon>
        <taxon>Trichosporeae</taxon>
        <taxon>Loxocarpinae</taxon>
        <taxon>Dorcoceras</taxon>
    </lineage>
</organism>
<evidence type="ECO:0000313" key="3">
    <source>
        <dbReference type="EMBL" id="KZV24140.1"/>
    </source>
</evidence>
<feature type="chain" id="PRO_5016362062" evidence="2">
    <location>
        <begin position="22"/>
        <end position="60"/>
    </location>
</feature>
<evidence type="ECO:0000256" key="1">
    <source>
        <dbReference type="SAM" id="MobiDB-lite"/>
    </source>
</evidence>
<name>A0A2Z7ATD0_9LAMI</name>
<protein>
    <submittedName>
        <fullName evidence="3">Uncharacterized protein</fullName>
    </submittedName>
</protein>
<keyword evidence="4" id="KW-1185">Reference proteome</keyword>
<gene>
    <name evidence="3" type="ORF">F511_39714</name>
</gene>
<feature type="compositionally biased region" description="Polar residues" evidence="1">
    <location>
        <begin position="34"/>
        <end position="43"/>
    </location>
</feature>